<dbReference type="InterPro" id="IPR025558">
    <property type="entry name" value="DUF4283"/>
</dbReference>
<organism evidence="4 5">
    <name type="scientific">Turnera subulata</name>
    <dbReference type="NCBI Taxonomy" id="218843"/>
    <lineage>
        <taxon>Eukaryota</taxon>
        <taxon>Viridiplantae</taxon>
        <taxon>Streptophyta</taxon>
        <taxon>Embryophyta</taxon>
        <taxon>Tracheophyta</taxon>
        <taxon>Spermatophyta</taxon>
        <taxon>Magnoliopsida</taxon>
        <taxon>eudicotyledons</taxon>
        <taxon>Gunneridae</taxon>
        <taxon>Pentapetalae</taxon>
        <taxon>rosids</taxon>
        <taxon>fabids</taxon>
        <taxon>Malpighiales</taxon>
        <taxon>Passifloraceae</taxon>
        <taxon>Turnera</taxon>
    </lineage>
</organism>
<accession>A0A9Q0FAV6</accession>
<dbReference type="PANTHER" id="PTHR31286">
    <property type="entry name" value="GLYCINE-RICH CELL WALL STRUCTURAL PROTEIN 1.8-LIKE"/>
    <property type="match status" value="1"/>
</dbReference>
<evidence type="ECO:0000313" key="5">
    <source>
        <dbReference type="Proteomes" id="UP001141552"/>
    </source>
</evidence>
<proteinExistence type="predicted"/>
<evidence type="ECO:0000259" key="3">
    <source>
        <dbReference type="Pfam" id="PF14392"/>
    </source>
</evidence>
<dbReference type="OrthoDB" id="1750790at2759"/>
<dbReference type="InterPro" id="IPR040256">
    <property type="entry name" value="At4g02000-like"/>
</dbReference>
<name>A0A9Q0FAV6_9ROSI</name>
<evidence type="ECO:0000259" key="2">
    <source>
        <dbReference type="Pfam" id="PF14111"/>
    </source>
</evidence>
<feature type="compositionally biased region" description="Polar residues" evidence="1">
    <location>
        <begin position="304"/>
        <end position="317"/>
    </location>
</feature>
<feature type="domain" description="DUF4283" evidence="2">
    <location>
        <begin position="42"/>
        <end position="114"/>
    </location>
</feature>
<dbReference type="InterPro" id="IPR025836">
    <property type="entry name" value="Zn_knuckle_CX2CX4HX4C"/>
</dbReference>
<dbReference type="Pfam" id="PF14111">
    <property type="entry name" value="DUF4283"/>
    <property type="match status" value="1"/>
</dbReference>
<comment type="caution">
    <text evidence="4">The sequence shown here is derived from an EMBL/GenBank/DDBJ whole genome shotgun (WGS) entry which is preliminary data.</text>
</comment>
<feature type="region of interest" description="Disordered" evidence="1">
    <location>
        <begin position="260"/>
        <end position="394"/>
    </location>
</feature>
<dbReference type="PANTHER" id="PTHR31286:SF178">
    <property type="entry name" value="DUF4283 DOMAIN-CONTAINING PROTEIN"/>
    <property type="match status" value="1"/>
</dbReference>
<protein>
    <recommendedName>
        <fullName evidence="6">CCHC-type domain-containing protein</fullName>
    </recommendedName>
</protein>
<sequence>MADKLSLVLKTEDICGNTCNPDGSESISAIAHKISKTVLLGKIISSKGYGVSFIMPILEKLWGCVGRLKVISKGFNLFLFVFEKEAELNHVITHAPWFLANAHLVVKRWPPTMTWEQIDLSKSCIWVHVIGLPLPQLNKENATRIGDAFAGFLDYEISKVDVLNTSPVMKIKVEFWVDKPLLTGFNNIISEEHQPWVRFQYEHLTEFCWFCGRLGHILPRCSYRKEDEMPPVYDIPEKGYGYWLEAPVSENRLYAPEPLIDPVSEETTSREENQTRQGMAKPAKPKNLGKQKRKQKVWVPVRGDSSNQKRPTHSATIYVTDDDAGRHAQPPHVNKVTDKTAIGVVIKENEGAISGNQSTDSRTDGMDKERGQTPRSKKRKISKEGGPVQKKMKQDFGPISFGPLEEGIQHAPTGDTSCNFELGSQTPISAQNSISPRSWKARARAGTSNTVGFNTGLVELAQEGNLLFITLNDP</sequence>
<dbReference type="Pfam" id="PF14392">
    <property type="entry name" value="zf-CCHC_4"/>
    <property type="match status" value="1"/>
</dbReference>
<keyword evidence="5" id="KW-1185">Reference proteome</keyword>
<evidence type="ECO:0000313" key="4">
    <source>
        <dbReference type="EMBL" id="KAJ4827996.1"/>
    </source>
</evidence>
<dbReference type="Proteomes" id="UP001141552">
    <property type="component" value="Unassembled WGS sequence"/>
</dbReference>
<evidence type="ECO:0000256" key="1">
    <source>
        <dbReference type="SAM" id="MobiDB-lite"/>
    </source>
</evidence>
<gene>
    <name evidence="4" type="ORF">Tsubulata_045584</name>
</gene>
<feature type="domain" description="Zinc knuckle CX2CX4HX4C" evidence="3">
    <location>
        <begin position="192"/>
        <end position="223"/>
    </location>
</feature>
<reference evidence="4" key="1">
    <citation type="submission" date="2022-02" db="EMBL/GenBank/DDBJ databases">
        <authorList>
            <person name="Henning P.M."/>
            <person name="McCubbin A.G."/>
            <person name="Shore J.S."/>
        </authorList>
    </citation>
    <scope>NUCLEOTIDE SEQUENCE</scope>
    <source>
        <strain evidence="4">F60SS</strain>
        <tissue evidence="4">Leaves</tissue>
    </source>
</reference>
<feature type="compositionally biased region" description="Basic and acidic residues" evidence="1">
    <location>
        <begin position="361"/>
        <end position="372"/>
    </location>
</feature>
<dbReference type="EMBL" id="JAKUCV010006290">
    <property type="protein sequence ID" value="KAJ4827996.1"/>
    <property type="molecule type" value="Genomic_DNA"/>
</dbReference>
<feature type="compositionally biased region" description="Basic residues" evidence="1">
    <location>
        <begin position="283"/>
        <end position="296"/>
    </location>
</feature>
<dbReference type="AlphaFoldDB" id="A0A9Q0FAV6"/>
<evidence type="ECO:0008006" key="6">
    <source>
        <dbReference type="Google" id="ProtNLM"/>
    </source>
</evidence>
<reference evidence="4" key="2">
    <citation type="journal article" date="2023" name="Plants (Basel)">
        <title>Annotation of the Turnera subulata (Passifloraceae) Draft Genome Reveals the S-Locus Evolved after the Divergence of Turneroideae from Passifloroideae in a Stepwise Manner.</title>
        <authorList>
            <person name="Henning P.M."/>
            <person name="Roalson E.H."/>
            <person name="Mir W."/>
            <person name="McCubbin A.G."/>
            <person name="Shore J.S."/>
        </authorList>
    </citation>
    <scope>NUCLEOTIDE SEQUENCE</scope>
    <source>
        <strain evidence="4">F60SS</strain>
    </source>
</reference>